<dbReference type="AlphaFoldDB" id="X0WBZ3"/>
<protein>
    <recommendedName>
        <fullName evidence="2">Rho termination factor N-terminal domain-containing protein</fullName>
    </recommendedName>
</protein>
<evidence type="ECO:0008006" key="2">
    <source>
        <dbReference type="Google" id="ProtNLM"/>
    </source>
</evidence>
<feature type="non-terminal residue" evidence="1">
    <location>
        <position position="1"/>
    </location>
</feature>
<gene>
    <name evidence="1" type="ORF">S01H1_48599</name>
</gene>
<organism evidence="1">
    <name type="scientific">marine sediment metagenome</name>
    <dbReference type="NCBI Taxonomy" id="412755"/>
    <lineage>
        <taxon>unclassified sequences</taxon>
        <taxon>metagenomes</taxon>
        <taxon>ecological metagenomes</taxon>
    </lineage>
</organism>
<accession>X0WBZ3</accession>
<sequence length="190" mass="22083">FKNKMSLKDYLMQNQASMKEWLTTRDRIIAQKIFEAYCIPVDDLLKCFEEQESTEKPPKQRPPPIKVPVEDKKEYTESYLQNSNIKDLKKICKSRKLKKYSKLGKKDLVALILGKKQVCSPKEDKPKVILRKHPYFKDYFVHTGFLIKTKKEGVVGKVEKREGETPLIVPLVEADLVKCKALRLPVKDST</sequence>
<proteinExistence type="predicted"/>
<name>X0WBZ3_9ZZZZ</name>
<evidence type="ECO:0000313" key="1">
    <source>
        <dbReference type="EMBL" id="GAG28175.1"/>
    </source>
</evidence>
<dbReference type="EMBL" id="BARS01031214">
    <property type="protein sequence ID" value="GAG28175.1"/>
    <property type="molecule type" value="Genomic_DNA"/>
</dbReference>
<comment type="caution">
    <text evidence="1">The sequence shown here is derived from an EMBL/GenBank/DDBJ whole genome shotgun (WGS) entry which is preliminary data.</text>
</comment>
<reference evidence="1" key="1">
    <citation type="journal article" date="2014" name="Front. Microbiol.">
        <title>High frequency of phylogenetically diverse reductive dehalogenase-homologous genes in deep subseafloor sedimentary metagenomes.</title>
        <authorList>
            <person name="Kawai M."/>
            <person name="Futagami T."/>
            <person name="Toyoda A."/>
            <person name="Takaki Y."/>
            <person name="Nishi S."/>
            <person name="Hori S."/>
            <person name="Arai W."/>
            <person name="Tsubouchi T."/>
            <person name="Morono Y."/>
            <person name="Uchiyama I."/>
            <person name="Ito T."/>
            <person name="Fujiyama A."/>
            <person name="Inagaki F."/>
            <person name="Takami H."/>
        </authorList>
    </citation>
    <scope>NUCLEOTIDE SEQUENCE</scope>
    <source>
        <strain evidence="1">Expedition CK06-06</strain>
    </source>
</reference>